<sequence>MVTSDKTSAEAKLYQQEREIRTVVNSLWLNMFSGASALSLSPPTTTAFAPSFCACLAFLTKGQPPR</sequence>
<accession>A0A4Q9P8T9</accession>
<gene>
    <name evidence="1" type="ORF">BD310DRAFT_835609</name>
</gene>
<evidence type="ECO:0000313" key="2">
    <source>
        <dbReference type="Proteomes" id="UP000292082"/>
    </source>
</evidence>
<protein>
    <submittedName>
        <fullName evidence="1">Uncharacterized protein</fullName>
    </submittedName>
</protein>
<dbReference type="Proteomes" id="UP000292082">
    <property type="component" value="Unassembled WGS sequence"/>
</dbReference>
<reference evidence="1 2" key="1">
    <citation type="submission" date="2019-01" db="EMBL/GenBank/DDBJ databases">
        <title>Draft genome sequences of three monokaryotic isolates of the white-rot basidiomycete fungus Dichomitus squalens.</title>
        <authorList>
            <consortium name="DOE Joint Genome Institute"/>
            <person name="Lopez S.C."/>
            <person name="Andreopoulos B."/>
            <person name="Pangilinan J."/>
            <person name="Lipzen A."/>
            <person name="Riley R."/>
            <person name="Ahrendt S."/>
            <person name="Ng V."/>
            <person name="Barry K."/>
            <person name="Daum C."/>
            <person name="Grigoriev I.V."/>
            <person name="Hilden K.S."/>
            <person name="Makela M.R."/>
            <person name="de Vries R.P."/>
        </authorList>
    </citation>
    <scope>NUCLEOTIDE SEQUENCE [LARGE SCALE GENOMIC DNA]</scope>
    <source>
        <strain evidence="1 2">CBS 464.89</strain>
    </source>
</reference>
<organism evidence="1 2">
    <name type="scientific">Dichomitus squalens</name>
    <dbReference type="NCBI Taxonomy" id="114155"/>
    <lineage>
        <taxon>Eukaryota</taxon>
        <taxon>Fungi</taxon>
        <taxon>Dikarya</taxon>
        <taxon>Basidiomycota</taxon>
        <taxon>Agaricomycotina</taxon>
        <taxon>Agaricomycetes</taxon>
        <taxon>Polyporales</taxon>
        <taxon>Polyporaceae</taxon>
        <taxon>Dichomitus</taxon>
    </lineage>
</organism>
<proteinExistence type="predicted"/>
<evidence type="ECO:0000313" key="1">
    <source>
        <dbReference type="EMBL" id="TBU51010.1"/>
    </source>
</evidence>
<keyword evidence="2" id="KW-1185">Reference proteome</keyword>
<dbReference type="EMBL" id="ML145450">
    <property type="protein sequence ID" value="TBU51010.1"/>
    <property type="molecule type" value="Genomic_DNA"/>
</dbReference>
<dbReference type="AlphaFoldDB" id="A0A4Q9P8T9"/>
<name>A0A4Q9P8T9_9APHY</name>